<dbReference type="AlphaFoldDB" id="A0A556QNE1"/>
<dbReference type="Pfam" id="PF01790">
    <property type="entry name" value="LGT"/>
    <property type="match status" value="1"/>
</dbReference>
<dbReference type="PANTHER" id="PTHR30589:SF0">
    <property type="entry name" value="PHOSPHATIDYLGLYCEROL--PROLIPOPROTEIN DIACYLGLYCERYL TRANSFERASE"/>
    <property type="match status" value="1"/>
</dbReference>
<evidence type="ECO:0000256" key="2">
    <source>
        <dbReference type="ARBA" id="ARBA00022475"/>
    </source>
</evidence>
<feature type="transmembrane region" description="Helical" evidence="7">
    <location>
        <begin position="242"/>
        <end position="268"/>
    </location>
</feature>
<comment type="function">
    <text evidence="7">Catalyzes the transfer of the diacylglyceryl group from phosphatidylglycerol to the sulfhydryl group of the N-terminal cysteine of a prolipoprotein, the first step in the formation of mature lipoproteins.</text>
</comment>
<dbReference type="NCBIfam" id="TIGR00544">
    <property type="entry name" value="lgt"/>
    <property type="match status" value="1"/>
</dbReference>
<evidence type="ECO:0000256" key="5">
    <source>
        <dbReference type="ARBA" id="ARBA00022989"/>
    </source>
</evidence>
<comment type="catalytic activity">
    <reaction evidence="7">
        <text>L-cysteinyl-[prolipoprotein] + a 1,2-diacyl-sn-glycero-3-phospho-(1'-sn-glycerol) = an S-1,2-diacyl-sn-glyceryl-L-cysteinyl-[prolipoprotein] + sn-glycerol 1-phosphate + H(+)</text>
        <dbReference type="Rhea" id="RHEA:56712"/>
        <dbReference type="Rhea" id="RHEA-COMP:14679"/>
        <dbReference type="Rhea" id="RHEA-COMP:14680"/>
        <dbReference type="ChEBI" id="CHEBI:15378"/>
        <dbReference type="ChEBI" id="CHEBI:29950"/>
        <dbReference type="ChEBI" id="CHEBI:57685"/>
        <dbReference type="ChEBI" id="CHEBI:64716"/>
        <dbReference type="ChEBI" id="CHEBI:140658"/>
        <dbReference type="EC" id="2.5.1.145"/>
    </reaction>
</comment>
<sequence length="281" mass="30902">MFLAYWVHNLSPFVIQFSDTFGIRYYGLAYLLGFVGGAGLLHVYAKAGRSRLPSVQISDFIIAIVVGVMVGGRLGSFLLYEGWRTLGEDPFAIFRVWEGGMASHGGFIGVALAMAWFARNRKLPFLHLSDLIVSVAPLGLMLGRIANFINGELWGKVTNVAWAVIFPSSAPEGAPVALIPPRHPSQLYEAALEGALLLAFVQWRFWRTDVVRRQPGRLAGEFLIAYAVVRMFGELFREPDEGIALIMGLSRGTFYSIFLIGVGLVLILRKPHAAPPVKPQA</sequence>
<dbReference type="Proteomes" id="UP000315648">
    <property type="component" value="Unassembled WGS sequence"/>
</dbReference>
<feature type="transmembrane region" description="Helical" evidence="7">
    <location>
        <begin position="23"/>
        <end position="45"/>
    </location>
</feature>
<feature type="transmembrane region" description="Helical" evidence="7">
    <location>
        <begin position="57"/>
        <end position="80"/>
    </location>
</feature>
<dbReference type="HAMAP" id="MF_01147">
    <property type="entry name" value="Lgt"/>
    <property type="match status" value="1"/>
</dbReference>
<comment type="caution">
    <text evidence="8">The sequence shown here is derived from an EMBL/GenBank/DDBJ whole genome shotgun (WGS) entry which is preliminary data.</text>
</comment>
<gene>
    <name evidence="7 8" type="primary">lgt</name>
    <name evidence="8" type="ORF">FPL22_02310</name>
</gene>
<keyword evidence="9" id="KW-1185">Reference proteome</keyword>
<evidence type="ECO:0000256" key="6">
    <source>
        <dbReference type="ARBA" id="ARBA00023136"/>
    </source>
</evidence>
<feature type="transmembrane region" description="Helical" evidence="7">
    <location>
        <begin position="100"/>
        <end position="118"/>
    </location>
</feature>
<feature type="binding site" evidence="7">
    <location>
        <position position="144"/>
    </location>
    <ligand>
        <name>a 1,2-diacyl-sn-glycero-3-phospho-(1'-sn-glycerol)</name>
        <dbReference type="ChEBI" id="CHEBI:64716"/>
    </ligand>
</feature>
<dbReference type="PROSITE" id="PS01311">
    <property type="entry name" value="LGT"/>
    <property type="match status" value="1"/>
</dbReference>
<dbReference type="GO" id="GO:0042158">
    <property type="term" value="P:lipoprotein biosynthetic process"/>
    <property type="evidence" value="ECO:0007669"/>
    <property type="project" value="UniProtKB-UniRule"/>
</dbReference>
<feature type="transmembrane region" description="Helical" evidence="7">
    <location>
        <begin position="125"/>
        <end position="146"/>
    </location>
</feature>
<dbReference type="PANTHER" id="PTHR30589">
    <property type="entry name" value="PROLIPOPROTEIN DIACYLGLYCERYL TRANSFERASE"/>
    <property type="match status" value="1"/>
</dbReference>
<evidence type="ECO:0000256" key="3">
    <source>
        <dbReference type="ARBA" id="ARBA00022679"/>
    </source>
</evidence>
<evidence type="ECO:0000256" key="4">
    <source>
        <dbReference type="ARBA" id="ARBA00022692"/>
    </source>
</evidence>
<comment type="subcellular location">
    <subcellularLocation>
        <location evidence="7">Cell membrane</location>
        <topology evidence="7">Multi-pass membrane protein</topology>
    </subcellularLocation>
</comment>
<dbReference type="RefSeq" id="WP_144228502.1">
    <property type="nucleotide sequence ID" value="NZ_CBCRVV010000025.1"/>
</dbReference>
<keyword evidence="4 7" id="KW-0812">Transmembrane</keyword>
<organism evidence="8 9">
    <name type="scientific">Rariglobus hedericola</name>
    <dbReference type="NCBI Taxonomy" id="2597822"/>
    <lineage>
        <taxon>Bacteria</taxon>
        <taxon>Pseudomonadati</taxon>
        <taxon>Verrucomicrobiota</taxon>
        <taxon>Opitutia</taxon>
        <taxon>Opitutales</taxon>
        <taxon>Opitutaceae</taxon>
        <taxon>Rariglobus</taxon>
    </lineage>
</organism>
<evidence type="ECO:0000313" key="8">
    <source>
        <dbReference type="EMBL" id="TSJ78161.1"/>
    </source>
</evidence>
<comment type="similarity">
    <text evidence="1 7">Belongs to the Lgt family.</text>
</comment>
<name>A0A556QNE1_9BACT</name>
<proteinExistence type="inferred from homology"/>
<evidence type="ECO:0000313" key="9">
    <source>
        <dbReference type="Proteomes" id="UP000315648"/>
    </source>
</evidence>
<dbReference type="GO" id="GO:0005886">
    <property type="term" value="C:plasma membrane"/>
    <property type="evidence" value="ECO:0007669"/>
    <property type="project" value="UniProtKB-SubCell"/>
</dbReference>
<reference evidence="8 9" key="1">
    <citation type="submission" date="2019-07" db="EMBL/GenBank/DDBJ databases">
        <title>Description of 53C-WASEF.</title>
        <authorList>
            <person name="Pitt A."/>
            <person name="Hahn M.W."/>
        </authorList>
    </citation>
    <scope>NUCLEOTIDE SEQUENCE [LARGE SCALE GENOMIC DNA]</scope>
    <source>
        <strain evidence="8 9">53C-WASEF</strain>
    </source>
</reference>
<accession>A0A556QNE1</accession>
<dbReference type="EMBL" id="VMBG01000001">
    <property type="protein sequence ID" value="TSJ78161.1"/>
    <property type="molecule type" value="Genomic_DNA"/>
</dbReference>
<dbReference type="EC" id="2.5.1.145" evidence="7"/>
<dbReference type="OrthoDB" id="871140at2"/>
<dbReference type="InterPro" id="IPR001640">
    <property type="entry name" value="Lgt"/>
</dbReference>
<keyword evidence="5 7" id="KW-1133">Transmembrane helix</keyword>
<evidence type="ECO:0000256" key="1">
    <source>
        <dbReference type="ARBA" id="ARBA00007150"/>
    </source>
</evidence>
<keyword evidence="6 7" id="KW-0472">Membrane</keyword>
<evidence type="ECO:0000256" key="7">
    <source>
        <dbReference type="HAMAP-Rule" id="MF_01147"/>
    </source>
</evidence>
<keyword evidence="8" id="KW-0449">Lipoprotein</keyword>
<dbReference type="UniPathway" id="UPA00664"/>
<dbReference type="GO" id="GO:0008961">
    <property type="term" value="F:phosphatidylglycerol-prolipoprotein diacylglyceryl transferase activity"/>
    <property type="evidence" value="ECO:0007669"/>
    <property type="project" value="UniProtKB-UniRule"/>
</dbReference>
<keyword evidence="3 7" id="KW-0808">Transferase</keyword>
<keyword evidence="2 7" id="KW-1003">Cell membrane</keyword>
<comment type="pathway">
    <text evidence="7">Protein modification; lipoprotein biosynthesis (diacylglyceryl transfer).</text>
</comment>
<protein>
    <recommendedName>
        <fullName evidence="7">Phosphatidylglycerol--prolipoprotein diacylglyceryl transferase</fullName>
        <ecNumber evidence="7">2.5.1.145</ecNumber>
    </recommendedName>
</protein>